<accession>A0ABW0HQZ3</accession>
<organism evidence="5 6">
    <name type="scientific">Cohnella soli</name>
    <dbReference type="NCBI Taxonomy" id="425005"/>
    <lineage>
        <taxon>Bacteria</taxon>
        <taxon>Bacillati</taxon>
        <taxon>Bacillota</taxon>
        <taxon>Bacilli</taxon>
        <taxon>Bacillales</taxon>
        <taxon>Paenibacillaceae</taxon>
        <taxon>Cohnella</taxon>
    </lineage>
</organism>
<dbReference type="Gene3D" id="1.10.260.40">
    <property type="entry name" value="lambda repressor-like DNA-binding domains"/>
    <property type="match status" value="1"/>
</dbReference>
<dbReference type="InterPro" id="IPR050807">
    <property type="entry name" value="TransReg_Diox_bact_type"/>
</dbReference>
<dbReference type="PANTHER" id="PTHR46797:SF23">
    <property type="entry name" value="HTH-TYPE TRANSCRIPTIONAL REGULATOR SUTR"/>
    <property type="match status" value="1"/>
</dbReference>
<reference evidence="6" key="1">
    <citation type="journal article" date="2019" name="Int. J. Syst. Evol. Microbiol.">
        <title>The Global Catalogue of Microorganisms (GCM) 10K type strain sequencing project: providing services to taxonomists for standard genome sequencing and annotation.</title>
        <authorList>
            <consortium name="The Broad Institute Genomics Platform"/>
            <consortium name="The Broad Institute Genome Sequencing Center for Infectious Disease"/>
            <person name="Wu L."/>
            <person name="Ma J."/>
        </authorList>
    </citation>
    <scope>NUCLEOTIDE SEQUENCE [LARGE SCALE GENOMIC DNA]</scope>
    <source>
        <strain evidence="6">CGMCC 1.18575</strain>
    </source>
</reference>
<dbReference type="Proteomes" id="UP001596113">
    <property type="component" value="Unassembled WGS sequence"/>
</dbReference>
<dbReference type="Pfam" id="PF01381">
    <property type="entry name" value="HTH_3"/>
    <property type="match status" value="1"/>
</dbReference>
<dbReference type="SMART" id="SM00530">
    <property type="entry name" value="HTH_XRE"/>
    <property type="match status" value="1"/>
</dbReference>
<evidence type="ECO:0000256" key="1">
    <source>
        <dbReference type="ARBA" id="ARBA00023015"/>
    </source>
</evidence>
<dbReference type="SUPFAM" id="SSF47413">
    <property type="entry name" value="lambda repressor-like DNA-binding domains"/>
    <property type="match status" value="1"/>
</dbReference>
<evidence type="ECO:0000313" key="6">
    <source>
        <dbReference type="Proteomes" id="UP001596113"/>
    </source>
</evidence>
<dbReference type="InterPro" id="IPR001387">
    <property type="entry name" value="Cro/C1-type_HTH"/>
</dbReference>
<dbReference type="PROSITE" id="PS50943">
    <property type="entry name" value="HTH_CROC1"/>
    <property type="match status" value="1"/>
</dbReference>
<keyword evidence="1" id="KW-0805">Transcription regulation</keyword>
<keyword evidence="2" id="KW-0238">DNA-binding</keyword>
<comment type="caution">
    <text evidence="5">The sequence shown here is derived from an EMBL/GenBank/DDBJ whole genome shotgun (WGS) entry which is preliminary data.</text>
</comment>
<evidence type="ECO:0000256" key="3">
    <source>
        <dbReference type="ARBA" id="ARBA00023163"/>
    </source>
</evidence>
<feature type="domain" description="HTH cro/C1-type" evidence="4">
    <location>
        <begin position="13"/>
        <end position="65"/>
    </location>
</feature>
<dbReference type="PANTHER" id="PTHR46797">
    <property type="entry name" value="HTH-TYPE TRANSCRIPTIONAL REGULATOR"/>
    <property type="match status" value="1"/>
</dbReference>
<evidence type="ECO:0000259" key="4">
    <source>
        <dbReference type="PROSITE" id="PS50943"/>
    </source>
</evidence>
<name>A0ABW0HQZ3_9BACL</name>
<protein>
    <submittedName>
        <fullName evidence="5">Helix-turn-helix domain-containing protein</fullName>
    </submittedName>
</protein>
<dbReference type="CDD" id="cd00093">
    <property type="entry name" value="HTH_XRE"/>
    <property type="match status" value="1"/>
</dbReference>
<sequence length="108" mass="12279">MSKSTRERIGRAIRECRISRNLTQEQVAEQTGSSYTYIGSIERGERNPTLETLDRIARALQTDLFSMLLIGNQHDDTIIKILGLLNGKEPSEISRAHNLIRELFNPNP</sequence>
<evidence type="ECO:0000256" key="2">
    <source>
        <dbReference type="ARBA" id="ARBA00023125"/>
    </source>
</evidence>
<dbReference type="RefSeq" id="WP_378131864.1">
    <property type="nucleotide sequence ID" value="NZ_JBHSMI010000016.1"/>
</dbReference>
<evidence type="ECO:0000313" key="5">
    <source>
        <dbReference type="EMBL" id="MFC5402949.1"/>
    </source>
</evidence>
<keyword evidence="6" id="KW-1185">Reference proteome</keyword>
<dbReference type="EMBL" id="JBHSMI010000016">
    <property type="protein sequence ID" value="MFC5402949.1"/>
    <property type="molecule type" value="Genomic_DNA"/>
</dbReference>
<gene>
    <name evidence="5" type="ORF">ACFPOF_09355</name>
</gene>
<dbReference type="InterPro" id="IPR010982">
    <property type="entry name" value="Lambda_DNA-bd_dom_sf"/>
</dbReference>
<keyword evidence="3" id="KW-0804">Transcription</keyword>
<proteinExistence type="predicted"/>